<dbReference type="InterPro" id="IPR050266">
    <property type="entry name" value="AB_hydrolase_sf"/>
</dbReference>
<evidence type="ECO:0000313" key="2">
    <source>
        <dbReference type="EMBL" id="RDI62963.1"/>
    </source>
</evidence>
<dbReference type="PRINTS" id="PR00412">
    <property type="entry name" value="EPOXHYDRLASE"/>
</dbReference>
<feature type="domain" description="AB hydrolase-1" evidence="1">
    <location>
        <begin position="34"/>
        <end position="273"/>
    </location>
</feature>
<evidence type="ECO:0000259" key="1">
    <source>
        <dbReference type="Pfam" id="PF00561"/>
    </source>
</evidence>
<dbReference type="RefSeq" id="WP_068005678.1">
    <property type="nucleotide sequence ID" value="NZ_QQBC01000012.1"/>
</dbReference>
<dbReference type="GO" id="GO:0047372">
    <property type="term" value="F:monoacylglycerol lipase activity"/>
    <property type="evidence" value="ECO:0007669"/>
    <property type="project" value="TreeGrafter"/>
</dbReference>
<dbReference type="STRING" id="1210086.GCA_001613105_06402"/>
<comment type="caution">
    <text evidence="2">The sequence shown here is derived from an EMBL/GenBank/DDBJ whole genome shotgun (WGS) entry which is preliminary data.</text>
</comment>
<sequence length="292" mass="32525">MQPTLAEWVAGGTRVEVGGHSLFYRQEGPVDGRPVTLLHGYPTSSHDWALILPALVESGCRVTLLDFLGFGASAKPRGHRYRMTEQADLVEGLWERLVIGPTALVAHDYGVSVAQELLARDSDRITRMAWLNGGLYIDLYKATPIQKLMISPLGKLLGPLMSEGSYRASIRQVLGRPLPPDVVHEMWLSTASDGGTRIQWDINRYHDERRAQAGRWQHALESYSGPELFVWGPADPISGKTQLPRLRERFTKAEIVVLDQHPAVGHWPQLEDPDTVGAALAQFLREKPQRSS</sequence>
<dbReference type="AlphaFoldDB" id="A0A370HWT8"/>
<dbReference type="Pfam" id="PF00561">
    <property type="entry name" value="Abhydrolase_1"/>
    <property type="match status" value="1"/>
</dbReference>
<dbReference type="SUPFAM" id="SSF53474">
    <property type="entry name" value="alpha/beta-Hydrolases"/>
    <property type="match status" value="1"/>
</dbReference>
<accession>A0A370HWT8</accession>
<dbReference type="Gene3D" id="3.40.50.1820">
    <property type="entry name" value="alpha/beta hydrolase"/>
    <property type="match status" value="1"/>
</dbReference>
<keyword evidence="3" id="KW-1185">Reference proteome</keyword>
<evidence type="ECO:0000313" key="3">
    <source>
        <dbReference type="Proteomes" id="UP000254869"/>
    </source>
</evidence>
<dbReference type="InterPro" id="IPR000073">
    <property type="entry name" value="AB_hydrolase_1"/>
</dbReference>
<dbReference type="GO" id="GO:0046464">
    <property type="term" value="P:acylglycerol catabolic process"/>
    <property type="evidence" value="ECO:0007669"/>
    <property type="project" value="TreeGrafter"/>
</dbReference>
<dbReference type="PANTHER" id="PTHR43798">
    <property type="entry name" value="MONOACYLGLYCEROL LIPASE"/>
    <property type="match status" value="1"/>
</dbReference>
<protein>
    <submittedName>
        <fullName evidence="2">Pimeloyl-ACP methyl ester carboxylesterase</fullName>
    </submittedName>
</protein>
<gene>
    <name evidence="2" type="ORF">DFR76_112282</name>
</gene>
<dbReference type="InterPro" id="IPR029058">
    <property type="entry name" value="AB_hydrolase_fold"/>
</dbReference>
<dbReference type="EMBL" id="QQBC01000012">
    <property type="protein sequence ID" value="RDI62963.1"/>
    <property type="molecule type" value="Genomic_DNA"/>
</dbReference>
<proteinExistence type="predicted"/>
<dbReference type="InterPro" id="IPR000639">
    <property type="entry name" value="Epox_hydrolase-like"/>
</dbReference>
<dbReference type="Proteomes" id="UP000254869">
    <property type="component" value="Unassembled WGS sequence"/>
</dbReference>
<dbReference type="PANTHER" id="PTHR43798:SF33">
    <property type="entry name" value="HYDROLASE, PUTATIVE (AFU_ORTHOLOGUE AFUA_2G14860)-RELATED"/>
    <property type="match status" value="1"/>
</dbReference>
<dbReference type="GO" id="GO:0016020">
    <property type="term" value="C:membrane"/>
    <property type="evidence" value="ECO:0007669"/>
    <property type="project" value="TreeGrafter"/>
</dbReference>
<reference evidence="2 3" key="1">
    <citation type="submission" date="2018-07" db="EMBL/GenBank/DDBJ databases">
        <title>Genomic Encyclopedia of Type Strains, Phase IV (KMG-IV): sequencing the most valuable type-strain genomes for metagenomic binning, comparative biology and taxonomic classification.</title>
        <authorList>
            <person name="Goeker M."/>
        </authorList>
    </citation>
    <scope>NUCLEOTIDE SEQUENCE [LARGE SCALE GENOMIC DNA]</scope>
    <source>
        <strain evidence="2 3">DSM 44290</strain>
    </source>
</reference>
<name>A0A370HWT8_9NOCA</name>
<organism evidence="2 3">
    <name type="scientific">Nocardia pseudobrasiliensis</name>
    <dbReference type="NCBI Taxonomy" id="45979"/>
    <lineage>
        <taxon>Bacteria</taxon>
        <taxon>Bacillati</taxon>
        <taxon>Actinomycetota</taxon>
        <taxon>Actinomycetes</taxon>
        <taxon>Mycobacteriales</taxon>
        <taxon>Nocardiaceae</taxon>
        <taxon>Nocardia</taxon>
    </lineage>
</organism>